<evidence type="ECO:0000313" key="2">
    <source>
        <dbReference type="Proteomes" id="UP000024635"/>
    </source>
</evidence>
<reference evidence="2" key="1">
    <citation type="journal article" date="2015" name="Nat. Genet.">
        <title>The genome and transcriptome of the zoonotic hookworm Ancylostoma ceylanicum identify infection-specific gene families.</title>
        <authorList>
            <person name="Schwarz E.M."/>
            <person name="Hu Y."/>
            <person name="Antoshechkin I."/>
            <person name="Miller M.M."/>
            <person name="Sternberg P.W."/>
            <person name="Aroian R.V."/>
        </authorList>
    </citation>
    <scope>NUCLEOTIDE SEQUENCE</scope>
    <source>
        <strain evidence="2">HY135</strain>
    </source>
</reference>
<protein>
    <submittedName>
        <fullName evidence="1">Uncharacterized protein</fullName>
    </submittedName>
</protein>
<sequence>MSQHRQQTASKPLKLSSQPIFYVKLNPHQLMKVQTRVLCQRHVGFLYHCNVGTYSSVTHVHELKRKSKKMIAT</sequence>
<dbReference type="Proteomes" id="UP000024635">
    <property type="component" value="Unassembled WGS sequence"/>
</dbReference>
<proteinExistence type="predicted"/>
<accession>A0A016SLW1</accession>
<dbReference type="AlphaFoldDB" id="A0A016SLW1"/>
<evidence type="ECO:0000313" key="1">
    <source>
        <dbReference type="EMBL" id="EYB91314.1"/>
    </source>
</evidence>
<name>A0A016SLW1_9BILA</name>
<organism evidence="1 2">
    <name type="scientific">Ancylostoma ceylanicum</name>
    <dbReference type="NCBI Taxonomy" id="53326"/>
    <lineage>
        <taxon>Eukaryota</taxon>
        <taxon>Metazoa</taxon>
        <taxon>Ecdysozoa</taxon>
        <taxon>Nematoda</taxon>
        <taxon>Chromadorea</taxon>
        <taxon>Rhabditida</taxon>
        <taxon>Rhabditina</taxon>
        <taxon>Rhabditomorpha</taxon>
        <taxon>Strongyloidea</taxon>
        <taxon>Ancylostomatidae</taxon>
        <taxon>Ancylostomatinae</taxon>
        <taxon>Ancylostoma</taxon>
    </lineage>
</organism>
<dbReference type="EMBL" id="JARK01001543">
    <property type="protein sequence ID" value="EYB91314.1"/>
    <property type="molecule type" value="Genomic_DNA"/>
</dbReference>
<gene>
    <name evidence="1" type="primary">Acey_s0207.g2020</name>
    <name evidence="1" type="ORF">Y032_0207g2020</name>
</gene>
<keyword evidence="2" id="KW-1185">Reference proteome</keyword>
<comment type="caution">
    <text evidence="1">The sequence shown here is derived from an EMBL/GenBank/DDBJ whole genome shotgun (WGS) entry which is preliminary data.</text>
</comment>